<evidence type="ECO:0000259" key="6">
    <source>
        <dbReference type="PROSITE" id="PS50237"/>
    </source>
</evidence>
<dbReference type="GO" id="GO:0010994">
    <property type="term" value="P:free ubiquitin chain polymerization"/>
    <property type="evidence" value="ECO:0007669"/>
    <property type="project" value="EnsemblFungi"/>
</dbReference>
<dbReference type="GO" id="GO:0036503">
    <property type="term" value="P:ERAD pathway"/>
    <property type="evidence" value="ECO:0007669"/>
    <property type="project" value="EnsemblFungi"/>
</dbReference>
<name>A0A1G4IXX6_9SACH</name>
<evidence type="ECO:0000256" key="5">
    <source>
        <dbReference type="PROSITE-ProRule" id="PRU00104"/>
    </source>
</evidence>
<evidence type="ECO:0000256" key="1">
    <source>
        <dbReference type="ARBA" id="ARBA00000885"/>
    </source>
</evidence>
<evidence type="ECO:0000313" key="7">
    <source>
        <dbReference type="EMBL" id="SCU81944.1"/>
    </source>
</evidence>
<dbReference type="GO" id="GO:0005829">
    <property type="term" value="C:cytosol"/>
    <property type="evidence" value="ECO:0007669"/>
    <property type="project" value="EnsemblFungi"/>
</dbReference>
<dbReference type="Gene3D" id="3.30.2410.10">
    <property type="entry name" value="Hect, E3 ligase catalytic domain"/>
    <property type="match status" value="1"/>
</dbReference>
<comment type="catalytic activity">
    <reaction evidence="1">
        <text>S-ubiquitinyl-[E2 ubiquitin-conjugating enzyme]-L-cysteine + [acceptor protein]-L-lysine = [E2 ubiquitin-conjugating enzyme]-L-cysteine + N(6)-ubiquitinyl-[acceptor protein]-L-lysine.</text>
        <dbReference type="EC" id="2.3.2.26"/>
    </reaction>
</comment>
<dbReference type="InterPro" id="IPR044611">
    <property type="entry name" value="E3A/B/C-like"/>
</dbReference>
<dbReference type="GO" id="GO:0034605">
    <property type="term" value="P:cellular response to heat"/>
    <property type="evidence" value="ECO:0007669"/>
    <property type="project" value="EnsemblFungi"/>
</dbReference>
<dbReference type="Proteomes" id="UP000190274">
    <property type="component" value="Chromosome C"/>
</dbReference>
<gene>
    <name evidence="7" type="ORF">LADA_0C01992G</name>
</gene>
<dbReference type="PANTHER" id="PTHR45700:SF2">
    <property type="entry name" value="UBIQUITIN-PROTEIN LIGASE E3C"/>
    <property type="match status" value="1"/>
</dbReference>
<feature type="active site" description="Glycyl thioester intermediate" evidence="5">
    <location>
        <position position="877"/>
    </location>
</feature>
<evidence type="ECO:0000256" key="3">
    <source>
        <dbReference type="ARBA" id="ARBA00022679"/>
    </source>
</evidence>
<organism evidence="7 8">
    <name type="scientific">Lachancea dasiensis</name>
    <dbReference type="NCBI Taxonomy" id="1072105"/>
    <lineage>
        <taxon>Eukaryota</taxon>
        <taxon>Fungi</taxon>
        <taxon>Dikarya</taxon>
        <taxon>Ascomycota</taxon>
        <taxon>Saccharomycotina</taxon>
        <taxon>Saccharomycetes</taxon>
        <taxon>Saccharomycetales</taxon>
        <taxon>Saccharomycetaceae</taxon>
        <taxon>Lachancea</taxon>
    </lineage>
</organism>
<keyword evidence="8" id="KW-1185">Reference proteome</keyword>
<keyword evidence="4 5" id="KW-0833">Ubl conjugation pathway</keyword>
<dbReference type="PANTHER" id="PTHR45700">
    <property type="entry name" value="UBIQUITIN-PROTEIN LIGASE E3C"/>
    <property type="match status" value="1"/>
</dbReference>
<dbReference type="CDD" id="cd00078">
    <property type="entry name" value="HECTc"/>
    <property type="match status" value="1"/>
</dbReference>
<dbReference type="EMBL" id="LT598459">
    <property type="protein sequence ID" value="SCU81944.1"/>
    <property type="molecule type" value="Genomic_DNA"/>
</dbReference>
<dbReference type="OrthoDB" id="8068875at2759"/>
<dbReference type="AlphaFoldDB" id="A0A1G4IXX6"/>
<dbReference type="Gene3D" id="3.90.1750.10">
    <property type="entry name" value="Hect, E3 ligase catalytic domains"/>
    <property type="match status" value="1"/>
</dbReference>
<proteinExistence type="predicted"/>
<dbReference type="EC" id="2.3.2.26" evidence="2"/>
<evidence type="ECO:0000256" key="2">
    <source>
        <dbReference type="ARBA" id="ARBA00012485"/>
    </source>
</evidence>
<sequence length="909" mass="103703">MLNFSGQTKRRNVNLGTRAARSKQDLLSQASKEREKRALARRDDESALLIQKSIRRHLSNRTLFKFLITDLNSSKAVKLTTAYGQSLFPFLEDHELVEILQKVINKGQTALNESLCRMVRALGTRSSTEDLFMAVWAAFNINCSTGTEFVSAIVDLVTSAPYAIPEKALDGLVQLIEDFGIPQDSRVVSLLGIPRKDVQKAENLQYFLLALGLKCSLEKIPINWATPYLIENLSCLFINLPVERRENYCHYIVNCLPLVDEGALKDATYFKELYTRDFVDMIMLSELEKVFSMLSTFISRAPTVDCKNTVLVGLVARPQFMVQAHKAIFISSGSSIIPRTGALLLVEMLNIYLSVASDFEIMHNTESYPLNYLLEMTDYLKLVCFKSLWDLEEESHALPDTFLKTLKKIHVRDSRLNFSPRSMDSDYWSVTDVNFVSINITKYIEDYESFYRSRVDDLEIRDEDVDGMQLFEIKRELRYEFLIEVQKSFGNRATTRQFRKLNVLSQAPFFIPFQQRVEWLYFLISLDHKRLNIDGNDISSMFAPWHANSPSSKQTATISREHLLEDAFNAYNPIGENFKSKLSVTFVSEFGPEAGIDGGGITKEFLTSVSDQGFKDEKYHLFEENEHHEIYPSASIHSSKHLKYLWFLGKVLGKCLYDHVLIDVTFADFFLKKLLNVNQMNSSFDDLASFDASLYTNLARLIKMNSSELQALGLRFEITDNESLQTVDLIPSGADTAVTKTNVLQYLLAVADYKLNRKLRLGTRSFTGGLYTIVPPHWLEMFSSIELQMLISGGGKDIDLTDLHKHTEYGDYSEQDQTIKDFWSILADFDSQDRLKFVKFVTSVPRAPLQGFRALNPLFGIRNAGSDVTRLPTASTCVNLLKLPDYQNRELLKTKLLYAITAEARFDLS</sequence>
<dbReference type="GO" id="GO:0000209">
    <property type="term" value="P:protein polyubiquitination"/>
    <property type="evidence" value="ECO:0007669"/>
    <property type="project" value="EnsemblFungi"/>
</dbReference>
<dbReference type="Gene3D" id="3.30.2160.10">
    <property type="entry name" value="Hect, E3 ligase catalytic domain"/>
    <property type="match status" value="1"/>
</dbReference>
<dbReference type="FunFam" id="3.30.2410.10:FF:000011">
    <property type="entry name" value="Putative Ubiquitin-protein ligase E3C"/>
    <property type="match status" value="1"/>
</dbReference>
<keyword evidence="3" id="KW-0808">Transferase</keyword>
<protein>
    <recommendedName>
        <fullName evidence="2">HECT-type E3 ubiquitin transferase</fullName>
        <ecNumber evidence="2">2.3.2.26</ecNumber>
    </recommendedName>
</protein>
<reference evidence="8" key="1">
    <citation type="submission" date="2016-03" db="EMBL/GenBank/DDBJ databases">
        <authorList>
            <person name="Devillers H."/>
        </authorList>
    </citation>
    <scope>NUCLEOTIDE SEQUENCE [LARGE SCALE GENOMIC DNA]</scope>
</reference>
<feature type="domain" description="HECT" evidence="6">
    <location>
        <begin position="574"/>
        <end position="909"/>
    </location>
</feature>
<dbReference type="InterPro" id="IPR000569">
    <property type="entry name" value="HECT_dom"/>
</dbReference>
<dbReference type="GO" id="GO:0005634">
    <property type="term" value="C:nucleus"/>
    <property type="evidence" value="ECO:0007669"/>
    <property type="project" value="EnsemblFungi"/>
</dbReference>
<dbReference type="GO" id="GO:0071629">
    <property type="term" value="P:cytoplasm protein quality control by the ubiquitin-proteasome system"/>
    <property type="evidence" value="ECO:0007669"/>
    <property type="project" value="EnsemblFungi"/>
</dbReference>
<dbReference type="InterPro" id="IPR035983">
    <property type="entry name" value="Hect_E3_ubiquitin_ligase"/>
</dbReference>
<evidence type="ECO:0000313" key="8">
    <source>
        <dbReference type="Proteomes" id="UP000190274"/>
    </source>
</evidence>
<dbReference type="SUPFAM" id="SSF56204">
    <property type="entry name" value="Hect, E3 ligase catalytic domain"/>
    <property type="match status" value="1"/>
</dbReference>
<dbReference type="GO" id="GO:0000502">
    <property type="term" value="C:proteasome complex"/>
    <property type="evidence" value="ECO:0007669"/>
    <property type="project" value="EnsemblFungi"/>
</dbReference>
<dbReference type="STRING" id="1266660.A0A1G4IXX6"/>
<dbReference type="Pfam" id="PF00632">
    <property type="entry name" value="HECT"/>
    <property type="match status" value="1"/>
</dbReference>
<dbReference type="SMART" id="SM00119">
    <property type="entry name" value="HECTc"/>
    <property type="match status" value="1"/>
</dbReference>
<evidence type="ECO:0000256" key="4">
    <source>
        <dbReference type="ARBA" id="ARBA00022786"/>
    </source>
</evidence>
<accession>A0A1G4IXX6</accession>
<dbReference type="GO" id="GO:0034450">
    <property type="term" value="F:ubiquitin-ubiquitin ligase activity"/>
    <property type="evidence" value="ECO:0007669"/>
    <property type="project" value="EnsemblFungi"/>
</dbReference>
<dbReference type="PROSITE" id="PS50237">
    <property type="entry name" value="HECT"/>
    <property type="match status" value="1"/>
</dbReference>